<protein>
    <submittedName>
        <fullName evidence="1">Subtilisin-like protease-like</fullName>
    </submittedName>
</protein>
<evidence type="ECO:0000313" key="1">
    <source>
        <dbReference type="EMBL" id="KAJ4712627.1"/>
    </source>
</evidence>
<reference evidence="1 2" key="1">
    <citation type="journal article" date="2023" name="Science">
        <title>Complex scaffold remodeling in plant triterpene biosynthesis.</title>
        <authorList>
            <person name="De La Pena R."/>
            <person name="Hodgson H."/>
            <person name="Liu J.C."/>
            <person name="Stephenson M.J."/>
            <person name="Martin A.C."/>
            <person name="Owen C."/>
            <person name="Harkess A."/>
            <person name="Leebens-Mack J."/>
            <person name="Jimenez L.E."/>
            <person name="Osbourn A."/>
            <person name="Sattely E.S."/>
        </authorList>
    </citation>
    <scope>NUCLEOTIDE SEQUENCE [LARGE SCALE GENOMIC DNA]</scope>
    <source>
        <strain evidence="2">cv. JPN11</strain>
        <tissue evidence="1">Leaf</tissue>
    </source>
</reference>
<accession>A0ACC1XMF2</accession>
<comment type="caution">
    <text evidence="1">The sequence shown here is derived from an EMBL/GenBank/DDBJ whole genome shotgun (WGS) entry which is preliminary data.</text>
</comment>
<keyword evidence="2" id="KW-1185">Reference proteome</keyword>
<proteinExistence type="predicted"/>
<evidence type="ECO:0000313" key="2">
    <source>
        <dbReference type="Proteomes" id="UP001164539"/>
    </source>
</evidence>
<name>A0ACC1XMF2_MELAZ</name>
<dbReference type="EMBL" id="CM051401">
    <property type="protein sequence ID" value="KAJ4712627.1"/>
    <property type="molecule type" value="Genomic_DNA"/>
</dbReference>
<gene>
    <name evidence="1" type="ORF">OWV82_014834</name>
</gene>
<dbReference type="Proteomes" id="UP001164539">
    <property type="component" value="Chromosome 8"/>
</dbReference>
<sequence>MAYGILILLIFFVTIWDCIPSEAKVFIVLMDEEPVIPLKTKKFHTRSEMKTMMYKEKISSGHDMFLDSLLQRDSYTKLYSYTYLVSGFAVHIDSEEVLSTLQNATGVRAIHEDIKMEKLTMHTPEFLGIPAGVWPILGGAENSGEGVVIGFIDTGINPEHPSFSKKSSTPTLRRGKFRGKCASGDKFPATACNGKIVAAQYFARAAIAYGDFNSTRDYASPFDADGHGSHTASTAAGNHRVPVIVDGFNYGYASGMAPGARIAVYKALYTFGGYMSDVVAAVDQAVEDGVDIISLSVGPSTVPSGPAAFINALEMELLFAIRAGVLVIQAAGNGGPSSSSILSFSPWITSIAASTTDRKYINTIKLGNGQSFSGTGLAPPTAGEVYYPIAAAADVCHRNITTGILSVESCQHPELFIPSLVQGKLIICTYTFDFEYDDATIEIVADNIKKIGATGFILRLDPDMGSTLIKGTAMTLPVPGIVLNNMQASMALWEYYNSNTIRSRSGQAVFYNARARILDGRQAIYSCQAPVVASYSSRGPDVNNALLQTADVLKPNVMAPGSSIWAAWSPHSEGDPTFKGKNFALLSGTSMATPHIAGVAALIKHKHPKWNPSAITSAIMTSADVTDHSGSPILAQSANELVPATPFDFGAGFVNPARAIDPGLIFNTHFQQYVQFLCTVPGVDDDSVRRVTGFGCTKKSKAWCSDLNTPSITVSNLVGSRKVIRKVTNVSNVNETYTVTVKEPSGVEVTVSPQVFKIKGNASMQLKIELKANNATRAYSFGEMVLRGKNKKHVIRVPIAIYVSTSL</sequence>
<organism evidence="1 2">
    <name type="scientific">Melia azedarach</name>
    <name type="common">Chinaberry tree</name>
    <dbReference type="NCBI Taxonomy" id="155640"/>
    <lineage>
        <taxon>Eukaryota</taxon>
        <taxon>Viridiplantae</taxon>
        <taxon>Streptophyta</taxon>
        <taxon>Embryophyta</taxon>
        <taxon>Tracheophyta</taxon>
        <taxon>Spermatophyta</taxon>
        <taxon>Magnoliopsida</taxon>
        <taxon>eudicotyledons</taxon>
        <taxon>Gunneridae</taxon>
        <taxon>Pentapetalae</taxon>
        <taxon>rosids</taxon>
        <taxon>malvids</taxon>
        <taxon>Sapindales</taxon>
        <taxon>Meliaceae</taxon>
        <taxon>Melia</taxon>
    </lineage>
</organism>